<evidence type="ECO:0000259" key="5">
    <source>
        <dbReference type="Pfam" id="PF14420"/>
    </source>
</evidence>
<dbReference type="PANTHER" id="PTHR24198">
    <property type="entry name" value="ANKYRIN REPEAT AND PROTEIN KINASE DOMAIN-CONTAINING PROTEIN"/>
    <property type="match status" value="1"/>
</dbReference>
<keyword evidence="2 3" id="KW-0040">ANK repeat</keyword>
<dbReference type="Proteomes" id="UP001174936">
    <property type="component" value="Unassembled WGS sequence"/>
</dbReference>
<feature type="region of interest" description="Disordered" evidence="4">
    <location>
        <begin position="103"/>
        <end position="124"/>
    </location>
</feature>
<dbReference type="EMBL" id="JAULSV010000006">
    <property type="protein sequence ID" value="KAK0640651.1"/>
    <property type="molecule type" value="Genomic_DNA"/>
</dbReference>
<dbReference type="InterPro" id="IPR036770">
    <property type="entry name" value="Ankyrin_rpt-contain_sf"/>
</dbReference>
<proteinExistence type="predicted"/>
<dbReference type="SMART" id="SM00248">
    <property type="entry name" value="ANK"/>
    <property type="match status" value="12"/>
</dbReference>
<feature type="repeat" description="ANK" evidence="3">
    <location>
        <begin position="1102"/>
        <end position="1134"/>
    </location>
</feature>
<dbReference type="SUPFAM" id="SSF48403">
    <property type="entry name" value="Ankyrin repeat"/>
    <property type="match status" value="3"/>
</dbReference>
<feature type="domain" description="Clr5" evidence="5">
    <location>
        <begin position="13"/>
        <end position="62"/>
    </location>
</feature>
<name>A0AA39XUV0_9PEZI</name>
<evidence type="ECO:0000256" key="2">
    <source>
        <dbReference type="ARBA" id="ARBA00023043"/>
    </source>
</evidence>
<evidence type="ECO:0000313" key="7">
    <source>
        <dbReference type="Proteomes" id="UP001174936"/>
    </source>
</evidence>
<keyword evidence="1" id="KW-0677">Repeat</keyword>
<organism evidence="6 7">
    <name type="scientific">Cercophora newfieldiana</name>
    <dbReference type="NCBI Taxonomy" id="92897"/>
    <lineage>
        <taxon>Eukaryota</taxon>
        <taxon>Fungi</taxon>
        <taxon>Dikarya</taxon>
        <taxon>Ascomycota</taxon>
        <taxon>Pezizomycotina</taxon>
        <taxon>Sordariomycetes</taxon>
        <taxon>Sordariomycetidae</taxon>
        <taxon>Sordariales</taxon>
        <taxon>Lasiosphaeriaceae</taxon>
        <taxon>Cercophora</taxon>
    </lineage>
</organism>
<evidence type="ECO:0000256" key="3">
    <source>
        <dbReference type="PROSITE-ProRule" id="PRU00023"/>
    </source>
</evidence>
<reference evidence="6" key="1">
    <citation type="submission" date="2023-06" db="EMBL/GenBank/DDBJ databases">
        <title>Genome-scale phylogeny and comparative genomics of the fungal order Sordariales.</title>
        <authorList>
            <consortium name="Lawrence Berkeley National Laboratory"/>
            <person name="Hensen N."/>
            <person name="Bonometti L."/>
            <person name="Westerberg I."/>
            <person name="Brannstrom I.O."/>
            <person name="Guillou S."/>
            <person name="Cros-Aarteil S."/>
            <person name="Calhoun S."/>
            <person name="Haridas S."/>
            <person name="Kuo A."/>
            <person name="Mondo S."/>
            <person name="Pangilinan J."/>
            <person name="Riley R."/>
            <person name="Labutti K."/>
            <person name="Andreopoulos B."/>
            <person name="Lipzen A."/>
            <person name="Chen C."/>
            <person name="Yanf M."/>
            <person name="Daum C."/>
            <person name="Ng V."/>
            <person name="Clum A."/>
            <person name="Steindorff A."/>
            <person name="Ohm R."/>
            <person name="Martin F."/>
            <person name="Silar P."/>
            <person name="Natvig D."/>
            <person name="Lalanne C."/>
            <person name="Gautier V."/>
            <person name="Ament-Velasquez S.L."/>
            <person name="Kruys A."/>
            <person name="Hutchinson M.I."/>
            <person name="Powell A.J."/>
            <person name="Barry K."/>
            <person name="Miller A.N."/>
            <person name="Grigoriev I.V."/>
            <person name="Debuchy R."/>
            <person name="Gladieux P."/>
            <person name="Thoren M.H."/>
            <person name="Johannesson H."/>
        </authorList>
    </citation>
    <scope>NUCLEOTIDE SEQUENCE</scope>
    <source>
        <strain evidence="6">SMH2532-1</strain>
    </source>
</reference>
<feature type="repeat" description="ANK" evidence="3">
    <location>
        <begin position="570"/>
        <end position="602"/>
    </location>
</feature>
<dbReference type="Pfam" id="PF14420">
    <property type="entry name" value="Clr5"/>
    <property type="match status" value="1"/>
</dbReference>
<evidence type="ECO:0000256" key="1">
    <source>
        <dbReference type="ARBA" id="ARBA00022737"/>
    </source>
</evidence>
<dbReference type="PROSITE" id="PS50088">
    <property type="entry name" value="ANK_REPEAT"/>
    <property type="match status" value="5"/>
</dbReference>
<gene>
    <name evidence="6" type="ORF">B0T16DRAFT_418253</name>
</gene>
<evidence type="ECO:0000256" key="4">
    <source>
        <dbReference type="SAM" id="MobiDB-lite"/>
    </source>
</evidence>
<keyword evidence="7" id="KW-1185">Reference proteome</keyword>
<feature type="repeat" description="ANK" evidence="3">
    <location>
        <begin position="1067"/>
        <end position="1099"/>
    </location>
</feature>
<dbReference type="AlphaFoldDB" id="A0AA39XUV0"/>
<accession>A0AA39XUV0</accession>
<feature type="repeat" description="ANK" evidence="3">
    <location>
        <begin position="537"/>
        <end position="569"/>
    </location>
</feature>
<sequence>MPRRRGQATPSGADWSRHKNLIRKRYIIDGLSTAHLSSELGESGFAVTPKQLEHQLVKWGFRRNVTETGWKYIDNKLAEREAGGKDSLVLLCGRALGSNTVKKERSRHQSLSLRTRNEPPPSTPPDFALSICTPPAMPLEFAWPQNLPWLSFRRKFPTGLISGFPLNSGSHSLALDRDDLRSISQTAITTILKDYFNTSIQQAGLSIARLASCLGREMPESYSGEHLTHAEILRGGTVHEVYQVFATLLVFRISNSICWYDDIVEWEFLMDLIQWSQLLERPLNLSSLTEPTISAFFEQLFKQAISAIVGSRNPKVEGALRGKTWAVIDWLVRSGINFNRVPLRYNGSRALGLALEYREFKLAALLLGAGADLNPTGCTPPLQRFIENLEGHLDSSNRKSVLELIQSMLDSGARLNNSVLIMAITIGDTKLIDLLVRNGANILASKRENHVFQDEHSALSRCAGYMRRDGRHLVPDEATALCLLSQMLDSLEQQFPDLPIMGRITASVVMAAAMRGYSTVMRLLRERIASVNVRTASGATPLHAAAFHGHLELCELLLSWGHSADEASLAGLSPLHLACFCCNPAIARLLVRHGADLERVCTIRKPKRGSLSDINVGTLRQRLRPGRLITPLKLAVHQSEECAMDLLTAGAQPLRDALLIGVHWQQCDGQLFDLLLARGADPNASHPINGTVLQRALKQGLYGMRNNIMPLKEVERRVYALLERGAKVAGGEIVQAVKLGSFDLIMRLAASGALCSDTGCYGERVMEVALQNDNPDLPEVLYALASDYDAGALCSATRAALISHKGNRHWVATILRHRPSGIDSTPMEGTALSLAIRHRDYGLMDLLLGSIPAPHLAILPFCLQDPFRGWDLLGKDAPLHTSQSLGPHRSLAFWADESVDQWWQKGALPPRRWHKRSYFWRTERNCCRGSPITIAVAIGDLELAQWLLGRGVAVDRLALAMAVARGSLPLVELLVSALKHVPEQLEQLGTAPIRQEENPLCWAICRRDISMFRLLQSIGVDIRSVPYRESLWSRSNLQQAVELGASEIVKLLIDAGADINEPPADHGGATSLQLAAIMGYLGIAKHLLDLGADVNAAGSDRRGRTALEGAAENGRIDIIQLLLDHGAETAGRGQRQYLRAIRFATQEGYLVAADLLRAHRVWTEEDETVYAEVWREDERSPAIFVRDVGSDTEREIDIDWESD</sequence>
<dbReference type="InterPro" id="IPR002110">
    <property type="entry name" value="Ankyrin_rpt"/>
</dbReference>
<feature type="repeat" description="ANK" evidence="3">
    <location>
        <begin position="1032"/>
        <end position="1064"/>
    </location>
</feature>
<dbReference type="PRINTS" id="PR01415">
    <property type="entry name" value="ANKYRIN"/>
</dbReference>
<comment type="caution">
    <text evidence="6">The sequence shown here is derived from an EMBL/GenBank/DDBJ whole genome shotgun (WGS) entry which is preliminary data.</text>
</comment>
<evidence type="ECO:0000313" key="6">
    <source>
        <dbReference type="EMBL" id="KAK0640651.1"/>
    </source>
</evidence>
<protein>
    <submittedName>
        <fullName evidence="6">Ankyrin repeat-containing domain protein</fullName>
    </submittedName>
</protein>
<dbReference type="Pfam" id="PF12796">
    <property type="entry name" value="Ank_2"/>
    <property type="match status" value="2"/>
</dbReference>
<dbReference type="Gene3D" id="1.25.40.20">
    <property type="entry name" value="Ankyrin repeat-containing domain"/>
    <property type="match status" value="4"/>
</dbReference>
<dbReference type="PANTHER" id="PTHR24198:SF165">
    <property type="entry name" value="ANKYRIN REPEAT-CONTAINING PROTEIN-RELATED"/>
    <property type="match status" value="1"/>
</dbReference>
<dbReference type="PROSITE" id="PS50297">
    <property type="entry name" value="ANK_REP_REGION"/>
    <property type="match status" value="5"/>
</dbReference>
<dbReference type="InterPro" id="IPR025676">
    <property type="entry name" value="Clr5_dom"/>
</dbReference>